<feature type="coiled-coil region" evidence="1">
    <location>
        <begin position="390"/>
        <end position="467"/>
    </location>
</feature>
<dbReference type="Proteomes" id="UP000785679">
    <property type="component" value="Unassembled WGS sequence"/>
</dbReference>
<evidence type="ECO:0000313" key="4">
    <source>
        <dbReference type="Proteomes" id="UP000785679"/>
    </source>
</evidence>
<comment type="caution">
    <text evidence="3">The sequence shown here is derived from an EMBL/GenBank/DDBJ whole genome shotgun (WGS) entry which is preliminary data.</text>
</comment>
<proteinExistence type="predicted"/>
<evidence type="ECO:0000256" key="2">
    <source>
        <dbReference type="SAM" id="MobiDB-lite"/>
    </source>
</evidence>
<organism evidence="3 4">
    <name type="scientific">Halteria grandinella</name>
    <dbReference type="NCBI Taxonomy" id="5974"/>
    <lineage>
        <taxon>Eukaryota</taxon>
        <taxon>Sar</taxon>
        <taxon>Alveolata</taxon>
        <taxon>Ciliophora</taxon>
        <taxon>Intramacronucleata</taxon>
        <taxon>Spirotrichea</taxon>
        <taxon>Stichotrichia</taxon>
        <taxon>Sporadotrichida</taxon>
        <taxon>Halteriidae</taxon>
        <taxon>Halteria</taxon>
    </lineage>
</organism>
<evidence type="ECO:0000256" key="1">
    <source>
        <dbReference type="SAM" id="Coils"/>
    </source>
</evidence>
<protein>
    <submittedName>
        <fullName evidence="3">Uncharacterized protein</fullName>
    </submittedName>
</protein>
<feature type="region of interest" description="Disordered" evidence="2">
    <location>
        <begin position="33"/>
        <end position="65"/>
    </location>
</feature>
<evidence type="ECO:0000313" key="3">
    <source>
        <dbReference type="EMBL" id="TNV79865.1"/>
    </source>
</evidence>
<keyword evidence="1" id="KW-0175">Coiled coil</keyword>
<dbReference type="EMBL" id="RRYP01008303">
    <property type="protein sequence ID" value="TNV79865.1"/>
    <property type="molecule type" value="Genomic_DNA"/>
</dbReference>
<accession>A0A8J8T2X2</accession>
<name>A0A8J8T2X2_HALGN</name>
<sequence length="514" mass="61216">MRSKLKLLSLLRMSQSGIGYEISHSFRNTCRQKSGSSLKAQTQCGKSSIEEGSRQMANHSKQSTDNPVQIQARLIYFEKKTKLRVQQLKRLLKDLKAIKSLQQSPVKGDAINLDLKVPQKQAPLDLLNQSAFLTQSAYQSTLNPYSSSLPRIKPSLIVNKIPDIPLKVSLDRMKSPDIHLEELKLDHLKKQENARKRLLELQNQTILKFRTQQTLQEKKTKKYFEQMRDEEEERKMLAKQHRQKRLGALQRVGKQKREVEQMQYGEFIEQIKTIKDQQMQSEQQKRHELNIKVQQIFEQKMLEEQREQARMMQKKAEEEDALQKLEDINRRLSEKKLRQNEHIQEAVISRNTYSQKIQKIRSCQKRRLSITQIEQLQQGIKREQTLAKKRQSVSNEREQLKLHMQTLLQEKQQKQKQVKQQLEQQKHQITIQILDKHRKINEKVNIKSKLLEEQVQLKKEYRELRLQDWYANLEESNIRKQQRNEYILTRHQSPSYNQTKGYRARSEISIISRY</sequence>
<feature type="compositionally biased region" description="Polar residues" evidence="2">
    <location>
        <begin position="55"/>
        <end position="65"/>
    </location>
</feature>
<gene>
    <name evidence="3" type="ORF">FGO68_gene9235</name>
</gene>
<keyword evidence="4" id="KW-1185">Reference proteome</keyword>
<reference evidence="3" key="1">
    <citation type="submission" date="2019-06" db="EMBL/GenBank/DDBJ databases">
        <authorList>
            <person name="Zheng W."/>
        </authorList>
    </citation>
    <scope>NUCLEOTIDE SEQUENCE</scope>
    <source>
        <strain evidence="3">QDHG01</strain>
    </source>
</reference>
<feature type="compositionally biased region" description="Polar residues" evidence="2">
    <location>
        <begin position="33"/>
        <end position="46"/>
    </location>
</feature>
<dbReference type="AlphaFoldDB" id="A0A8J8T2X2"/>
<feature type="coiled-coil region" evidence="1">
    <location>
        <begin position="279"/>
        <end position="345"/>
    </location>
</feature>